<name>A0ABU6H047_9BACI</name>
<dbReference type="Proteomes" id="UP001341297">
    <property type="component" value="Unassembled WGS sequence"/>
</dbReference>
<proteinExistence type="predicted"/>
<comment type="caution">
    <text evidence="1">The sequence shown here is derived from an EMBL/GenBank/DDBJ whole genome shotgun (WGS) entry which is preliminary data.</text>
</comment>
<organism evidence="1 2">
    <name type="scientific">Bacillus glycinifermentans</name>
    <dbReference type="NCBI Taxonomy" id="1664069"/>
    <lineage>
        <taxon>Bacteria</taxon>
        <taxon>Bacillati</taxon>
        <taxon>Bacillota</taxon>
        <taxon>Bacilli</taxon>
        <taxon>Bacillales</taxon>
        <taxon>Bacillaceae</taxon>
        <taxon>Bacillus</taxon>
    </lineage>
</organism>
<keyword evidence="2" id="KW-1185">Reference proteome</keyword>
<evidence type="ECO:0000313" key="2">
    <source>
        <dbReference type="Proteomes" id="UP001341297"/>
    </source>
</evidence>
<sequence length="41" mass="4675">MERHLTFENDHGETANDLLIGRVVCIYFAMTYTILNTDISG</sequence>
<reference evidence="1 2" key="1">
    <citation type="submission" date="2023-03" db="EMBL/GenBank/DDBJ databases">
        <title>Agriculturally important microbes genome sequencing.</title>
        <authorList>
            <person name="Dunlap C."/>
        </authorList>
    </citation>
    <scope>NUCLEOTIDE SEQUENCE [LARGE SCALE GENOMIC DNA]</scope>
    <source>
        <strain evidence="1 2">CBP-3203</strain>
    </source>
</reference>
<dbReference type="EMBL" id="JARRTL010000007">
    <property type="protein sequence ID" value="MEC0484391.1"/>
    <property type="molecule type" value="Genomic_DNA"/>
</dbReference>
<evidence type="ECO:0000313" key="1">
    <source>
        <dbReference type="EMBL" id="MEC0484391.1"/>
    </source>
</evidence>
<dbReference type="RefSeq" id="WP_269430224.1">
    <property type="nucleotide sequence ID" value="NZ_CP095476.1"/>
</dbReference>
<protein>
    <submittedName>
        <fullName evidence="1">Uncharacterized protein</fullName>
    </submittedName>
</protein>
<gene>
    <name evidence="1" type="ORF">P8828_05945</name>
</gene>
<accession>A0ABU6H047</accession>